<evidence type="ECO:0000256" key="6">
    <source>
        <dbReference type="ARBA" id="ARBA00023242"/>
    </source>
</evidence>
<gene>
    <name evidence="7" type="ORF">ASTO00021_LOCUS10610</name>
</gene>
<evidence type="ECO:0000256" key="5">
    <source>
        <dbReference type="ARBA" id="ARBA00023187"/>
    </source>
</evidence>
<keyword evidence="5" id="KW-0508">mRNA splicing</keyword>
<keyword evidence="6" id="KW-0539">Nucleus</keyword>
<name>A0A7S3PIL0_9STRA</name>
<dbReference type="GO" id="GO:0006397">
    <property type="term" value="P:mRNA processing"/>
    <property type="evidence" value="ECO:0007669"/>
    <property type="project" value="UniProtKB-KW"/>
</dbReference>
<evidence type="ECO:0000256" key="1">
    <source>
        <dbReference type="ARBA" id="ARBA00004123"/>
    </source>
</evidence>
<accession>A0A7S3PIL0</accession>
<dbReference type="PANTHER" id="PTHR13296">
    <property type="entry name" value="BCAS2 PROTEIN"/>
    <property type="match status" value="1"/>
</dbReference>
<sequence>MYPCIGQQYIFKIKCLCPLGFNLCIYVDILKRLIINKMASALDLSVIDALPYVDTLIDENPQARADAESLIRKEMKRFDPTAHYEETLGPLYVPTFCGSTLLQKEFSRVVSQKEQKGGAVNEPLKAYVSNILEIPPKMSANEDICREEWIKAIKQLKQSIEYHNNWLVNAELAKKYGPSAARAHAVAQEGIEKYAKFTGDSIASELLKINKDRKSAQLEAGGELNALVNEIESCITKNNAISRLLFKRGGDTVEENQAKRQRKE</sequence>
<reference evidence="7" key="1">
    <citation type="submission" date="2021-01" db="EMBL/GenBank/DDBJ databases">
        <authorList>
            <person name="Corre E."/>
            <person name="Pelletier E."/>
            <person name="Niang G."/>
            <person name="Scheremetjew M."/>
            <person name="Finn R."/>
            <person name="Kale V."/>
            <person name="Holt S."/>
            <person name="Cochrane G."/>
            <person name="Meng A."/>
            <person name="Brown T."/>
            <person name="Cohen L."/>
        </authorList>
    </citation>
    <scope>NUCLEOTIDE SEQUENCE</scope>
    <source>
        <strain evidence="7">GSBS06</strain>
    </source>
</reference>
<evidence type="ECO:0000313" key="7">
    <source>
        <dbReference type="EMBL" id="CAE0440476.1"/>
    </source>
</evidence>
<comment type="similarity">
    <text evidence="2">Belongs to the SPF27 family.</text>
</comment>
<dbReference type="InterPro" id="IPR008409">
    <property type="entry name" value="SPF27"/>
</dbReference>
<comment type="subcellular location">
    <subcellularLocation>
        <location evidence="1">Nucleus</location>
    </subcellularLocation>
</comment>
<proteinExistence type="inferred from homology"/>
<organism evidence="7">
    <name type="scientific">Aplanochytrium stocchinoi</name>
    <dbReference type="NCBI Taxonomy" id="215587"/>
    <lineage>
        <taxon>Eukaryota</taxon>
        <taxon>Sar</taxon>
        <taxon>Stramenopiles</taxon>
        <taxon>Bigyra</taxon>
        <taxon>Labyrinthulomycetes</taxon>
        <taxon>Thraustochytrida</taxon>
        <taxon>Thraustochytriidae</taxon>
        <taxon>Aplanochytrium</taxon>
    </lineage>
</organism>
<dbReference type="PANTHER" id="PTHR13296:SF0">
    <property type="entry name" value="PRE-MRNA-SPLICING FACTOR SPF27"/>
    <property type="match status" value="1"/>
</dbReference>
<dbReference type="GO" id="GO:0071011">
    <property type="term" value="C:precatalytic spliceosome"/>
    <property type="evidence" value="ECO:0007669"/>
    <property type="project" value="TreeGrafter"/>
</dbReference>
<dbReference type="Pfam" id="PF05700">
    <property type="entry name" value="BCAS2"/>
    <property type="match status" value="1"/>
</dbReference>
<dbReference type="GO" id="GO:0008380">
    <property type="term" value="P:RNA splicing"/>
    <property type="evidence" value="ECO:0007669"/>
    <property type="project" value="UniProtKB-KW"/>
</dbReference>
<evidence type="ECO:0000256" key="2">
    <source>
        <dbReference type="ARBA" id="ARBA00010788"/>
    </source>
</evidence>
<dbReference type="AlphaFoldDB" id="A0A7S3PIL0"/>
<dbReference type="GO" id="GO:0071013">
    <property type="term" value="C:catalytic step 2 spliceosome"/>
    <property type="evidence" value="ECO:0007669"/>
    <property type="project" value="TreeGrafter"/>
</dbReference>
<keyword evidence="4" id="KW-0747">Spliceosome</keyword>
<keyword evidence="3" id="KW-0507">mRNA processing</keyword>
<dbReference type="GO" id="GO:0000974">
    <property type="term" value="C:Prp19 complex"/>
    <property type="evidence" value="ECO:0007669"/>
    <property type="project" value="TreeGrafter"/>
</dbReference>
<protein>
    <submittedName>
        <fullName evidence="7">Uncharacterized protein</fullName>
    </submittedName>
</protein>
<evidence type="ECO:0000256" key="3">
    <source>
        <dbReference type="ARBA" id="ARBA00022664"/>
    </source>
</evidence>
<evidence type="ECO:0000256" key="4">
    <source>
        <dbReference type="ARBA" id="ARBA00022728"/>
    </source>
</evidence>
<dbReference type="EMBL" id="HBIN01014031">
    <property type="protein sequence ID" value="CAE0440476.1"/>
    <property type="molecule type" value="Transcribed_RNA"/>
</dbReference>